<sequence>MENPTLVRPAEALLATWNYTVRDLFSKGLTLSYLEDAQVPVIRALEKAPWDAALLPDRTVDADDVGNPILCMAQPNTMLGRTYQCIDANKKVVPFDIKSMTPAVEQHGRFTIRVRMAREQKEKALVNVLGCDKITVLVPRHMFKLLSGEHMGWVALYASPLPPAYASCVVRLRDLPQALADVLECTKTPNKEYVNPTTKVNFGAGIFELASASEVLQQELGSYSPDQQQQRIIYDALSKHPGVSMDLHLVPSMIADFKIRLEDREVSFEARMNMFMINKDSMAHVIIRFDGHGKAEENSTTRNMSDWAGDFLRILRTTHHLLDAPPRAREKRDRWLDKVSGFEMGLDSDEIATVEAIVDTSTIDLAGKGKDTGHSEDEDEDAGTTWLRRVISPESMMEESGTNESLWHDRSIRPNSNNVRDFERDAKLPITLANLSWNEPVLMISVLCPAHDCPNLHLPGSQTLSFTHVSYIAQPLKQIILFAPSPNELDTHELSVIPSEFFKPSKKHLLELMNRELDRETGKSKRNHAQIRYDDLLDESLIHYRFSYRETIALLLQFIDPDENNSPRLREGVSEVDKESYVYQYRTFLQLQADRLMDVYKNDDEGHLDSDQED</sequence>
<keyword evidence="2" id="KW-1185">Reference proteome</keyword>
<gene>
    <name evidence="1" type="ORF">OPT61_g5868</name>
</gene>
<comment type="caution">
    <text evidence="1">The sequence shown here is derived from an EMBL/GenBank/DDBJ whole genome shotgun (WGS) entry which is preliminary data.</text>
</comment>
<name>A0ACC2I8Q8_9PLEO</name>
<evidence type="ECO:0000313" key="2">
    <source>
        <dbReference type="Proteomes" id="UP001153331"/>
    </source>
</evidence>
<reference evidence="1" key="1">
    <citation type="submission" date="2022-11" db="EMBL/GenBank/DDBJ databases">
        <title>Genome Sequence of Boeremia exigua.</title>
        <authorList>
            <person name="Buettner E."/>
        </authorList>
    </citation>
    <scope>NUCLEOTIDE SEQUENCE</scope>
    <source>
        <strain evidence="1">CU02</strain>
    </source>
</reference>
<dbReference type="EMBL" id="JAPHNI010000394">
    <property type="protein sequence ID" value="KAJ8111569.1"/>
    <property type="molecule type" value="Genomic_DNA"/>
</dbReference>
<accession>A0ACC2I8Q8</accession>
<evidence type="ECO:0000313" key="1">
    <source>
        <dbReference type="EMBL" id="KAJ8111569.1"/>
    </source>
</evidence>
<organism evidence="1 2">
    <name type="scientific">Boeremia exigua</name>
    <dbReference type="NCBI Taxonomy" id="749465"/>
    <lineage>
        <taxon>Eukaryota</taxon>
        <taxon>Fungi</taxon>
        <taxon>Dikarya</taxon>
        <taxon>Ascomycota</taxon>
        <taxon>Pezizomycotina</taxon>
        <taxon>Dothideomycetes</taxon>
        <taxon>Pleosporomycetidae</taxon>
        <taxon>Pleosporales</taxon>
        <taxon>Pleosporineae</taxon>
        <taxon>Didymellaceae</taxon>
        <taxon>Boeremia</taxon>
    </lineage>
</organism>
<dbReference type="Proteomes" id="UP001153331">
    <property type="component" value="Unassembled WGS sequence"/>
</dbReference>
<proteinExistence type="predicted"/>
<protein>
    <submittedName>
        <fullName evidence="1">Uncharacterized protein</fullName>
    </submittedName>
</protein>